<dbReference type="OrthoDB" id="692061at2759"/>
<organism evidence="2">
    <name type="scientific">Setaria italica</name>
    <name type="common">Foxtail millet</name>
    <name type="synonym">Panicum italicum</name>
    <dbReference type="NCBI Taxonomy" id="4555"/>
    <lineage>
        <taxon>Eukaryota</taxon>
        <taxon>Viridiplantae</taxon>
        <taxon>Streptophyta</taxon>
        <taxon>Embryophyta</taxon>
        <taxon>Tracheophyta</taxon>
        <taxon>Spermatophyta</taxon>
        <taxon>Magnoliopsida</taxon>
        <taxon>Liliopsida</taxon>
        <taxon>Poales</taxon>
        <taxon>Poaceae</taxon>
        <taxon>PACMAD clade</taxon>
        <taxon>Panicoideae</taxon>
        <taxon>Panicodae</taxon>
        <taxon>Paniceae</taxon>
        <taxon>Cenchrinae</taxon>
        <taxon>Setaria</taxon>
    </lineage>
</organism>
<gene>
    <name evidence="2" type="ORF">SETIT_5G219500v2</name>
</gene>
<accession>A0A368R7R1</accession>
<dbReference type="PANTHER" id="PTHR33702:SF28">
    <property type="match status" value="1"/>
</dbReference>
<evidence type="ECO:0000256" key="1">
    <source>
        <dbReference type="SAM" id="MobiDB-lite"/>
    </source>
</evidence>
<reference evidence="2" key="2">
    <citation type="submission" date="2015-07" db="EMBL/GenBank/DDBJ databases">
        <authorList>
            <person name="Noorani M."/>
        </authorList>
    </citation>
    <scope>NUCLEOTIDE SEQUENCE</scope>
    <source>
        <strain evidence="2">Yugu1</strain>
    </source>
</reference>
<dbReference type="PANTHER" id="PTHR33702">
    <property type="entry name" value="BNAA09G40010D PROTEIN"/>
    <property type="match status" value="1"/>
</dbReference>
<feature type="region of interest" description="Disordered" evidence="1">
    <location>
        <begin position="103"/>
        <end position="129"/>
    </location>
</feature>
<feature type="region of interest" description="Disordered" evidence="1">
    <location>
        <begin position="153"/>
        <end position="180"/>
    </location>
</feature>
<dbReference type="EMBL" id="CM003532">
    <property type="protein sequence ID" value="RCV26114.1"/>
    <property type="molecule type" value="Genomic_DNA"/>
</dbReference>
<evidence type="ECO:0000313" key="2">
    <source>
        <dbReference type="EMBL" id="RCV26114.1"/>
    </source>
</evidence>
<reference evidence="2" key="1">
    <citation type="journal article" date="2012" name="Nat. Biotechnol.">
        <title>Reference genome sequence of the model plant Setaria.</title>
        <authorList>
            <person name="Bennetzen J.L."/>
            <person name="Schmutz J."/>
            <person name="Wang H."/>
            <person name="Percifield R."/>
            <person name="Hawkins J."/>
            <person name="Pontaroli A.C."/>
            <person name="Estep M."/>
            <person name="Feng L."/>
            <person name="Vaughn J.N."/>
            <person name="Grimwood J."/>
            <person name="Jenkins J."/>
            <person name="Barry K."/>
            <person name="Lindquist E."/>
            <person name="Hellsten U."/>
            <person name="Deshpande S."/>
            <person name="Wang X."/>
            <person name="Wu X."/>
            <person name="Mitros T."/>
            <person name="Triplett J."/>
            <person name="Yang X."/>
            <person name="Ye C.Y."/>
            <person name="Mauro-Herrera M."/>
            <person name="Wang L."/>
            <person name="Li P."/>
            <person name="Sharma M."/>
            <person name="Sharma R."/>
            <person name="Ronald P.C."/>
            <person name="Panaud O."/>
            <person name="Kellogg E.A."/>
            <person name="Brutnell T.P."/>
            <person name="Doust A.N."/>
            <person name="Tuskan G.A."/>
            <person name="Rokhsar D."/>
            <person name="Devos K.M."/>
        </authorList>
    </citation>
    <scope>NUCLEOTIDE SEQUENCE [LARGE SCALE GENOMIC DNA]</scope>
    <source>
        <strain evidence="2">Yugu1</strain>
    </source>
</reference>
<proteinExistence type="predicted"/>
<name>A0A368R7R1_SETIT</name>
<feature type="compositionally biased region" description="Low complexity" evidence="1">
    <location>
        <begin position="104"/>
        <end position="114"/>
    </location>
</feature>
<protein>
    <submittedName>
        <fullName evidence="2">Uncharacterized protein</fullName>
    </submittedName>
</protein>
<sequence length="180" mass="19646">MEGSIGSRVCRGVRSCWMSRRRSCYQRLPASGRPAGRGVRLGRRAVLASTSSAWRFGRFRSRRADARWPSPLRLLHRIVDAYVNSLLSRPLKILRAVASPAGAEPEVVPSSSPPTKLLREASPAGSRCRDGGGRGVMLNICVAEALLLRRSTSEVRRSPLQQPRKAAARCTSVRAGSSLQ</sequence>
<dbReference type="AlphaFoldDB" id="A0A368R7R1"/>